<name>A0A8H4RXG4_9HELO</name>
<proteinExistence type="inferred from homology"/>
<dbReference type="PANTHER" id="PTHR36091">
    <property type="entry name" value="ALTERED INHERITANCE OF MITOCHONDRIA PROTEIN 9, MITOCHONDRIAL"/>
    <property type="match status" value="1"/>
</dbReference>
<dbReference type="SUPFAM" id="SSF56112">
    <property type="entry name" value="Protein kinase-like (PK-like)"/>
    <property type="match status" value="1"/>
</dbReference>
<evidence type="ECO:0000256" key="5">
    <source>
        <dbReference type="ARBA" id="ARBA00023128"/>
    </source>
</evidence>
<comment type="similarity">
    <text evidence="2">Belongs to the AIM9 family.</text>
</comment>
<evidence type="ECO:0000313" key="8">
    <source>
        <dbReference type="Proteomes" id="UP000566819"/>
    </source>
</evidence>
<dbReference type="GO" id="GO:0005739">
    <property type="term" value="C:mitochondrion"/>
    <property type="evidence" value="ECO:0007669"/>
    <property type="project" value="UniProtKB-SubCell"/>
</dbReference>
<evidence type="ECO:0000256" key="3">
    <source>
        <dbReference type="ARBA" id="ARBA00016197"/>
    </source>
</evidence>
<keyword evidence="8" id="KW-1185">Reference proteome</keyword>
<keyword evidence="4" id="KW-0809">Transit peptide</keyword>
<gene>
    <name evidence="7" type="ORF">G7Y89_g308</name>
</gene>
<dbReference type="InterPro" id="IPR011009">
    <property type="entry name" value="Kinase-like_dom_sf"/>
</dbReference>
<accession>A0A8H4RXG4</accession>
<dbReference type="AlphaFoldDB" id="A0A8H4RXG4"/>
<dbReference type="Proteomes" id="UP000566819">
    <property type="component" value="Unassembled WGS sequence"/>
</dbReference>
<reference evidence="7 8" key="1">
    <citation type="submission" date="2020-03" db="EMBL/GenBank/DDBJ databases">
        <title>Draft Genome Sequence of Cudoniella acicularis.</title>
        <authorList>
            <person name="Buettner E."/>
            <person name="Kellner H."/>
        </authorList>
    </citation>
    <scope>NUCLEOTIDE SEQUENCE [LARGE SCALE GENOMIC DNA]</scope>
    <source>
        <strain evidence="7 8">DSM 108380</strain>
    </source>
</reference>
<evidence type="ECO:0000256" key="1">
    <source>
        <dbReference type="ARBA" id="ARBA00004173"/>
    </source>
</evidence>
<dbReference type="InterPro" id="IPR051035">
    <property type="entry name" value="Mito_inheritance_9"/>
</dbReference>
<protein>
    <recommendedName>
        <fullName evidence="3">Altered inheritance of mitochondria protein 9, mitochondrial</fullName>
    </recommendedName>
    <alternativeName>
        <fullName evidence="6">Found in mitochondrial proteome protein 29</fullName>
    </alternativeName>
</protein>
<dbReference type="OrthoDB" id="2906425at2759"/>
<sequence length="258" mass="28816">MSTEIPKPASQSLPTLLPNLQYNDDLFNFTRGRFVIDEAFEMSQRHVQFNVNELARLAAEAVGANICVSIEKYPDGMYNKAMLLTMDNGTQVVAKVPNPNAGKPHFTTASEVATMDFVRNILKTPVPRVFAWSSKAQENSVGAEYIIMEKLPGIELELAWPTMKTEDRLAVIQTIATYQKSWTSISFEKYGGLYYAKDLDTSSYNEVLYTDADGVAVKDSRFAIGPSTGRELIDNRRATVEFDRGPCIFPSPNLHLLD</sequence>
<dbReference type="EMBL" id="JAAMPI010000010">
    <property type="protein sequence ID" value="KAF4637789.1"/>
    <property type="molecule type" value="Genomic_DNA"/>
</dbReference>
<comment type="subcellular location">
    <subcellularLocation>
        <location evidence="1">Mitochondrion</location>
    </subcellularLocation>
</comment>
<evidence type="ECO:0000313" key="7">
    <source>
        <dbReference type="EMBL" id="KAF4637789.1"/>
    </source>
</evidence>
<evidence type="ECO:0000256" key="6">
    <source>
        <dbReference type="ARBA" id="ARBA00031849"/>
    </source>
</evidence>
<dbReference type="PANTHER" id="PTHR36091:SF1">
    <property type="entry name" value="ALTERED INHERITANCE OF MITOCHONDRIA PROTEIN 9, MITOCHONDRIAL"/>
    <property type="match status" value="1"/>
</dbReference>
<comment type="caution">
    <text evidence="7">The sequence shown here is derived from an EMBL/GenBank/DDBJ whole genome shotgun (WGS) entry which is preliminary data.</text>
</comment>
<evidence type="ECO:0000256" key="2">
    <source>
        <dbReference type="ARBA" id="ARBA00005543"/>
    </source>
</evidence>
<evidence type="ECO:0000256" key="4">
    <source>
        <dbReference type="ARBA" id="ARBA00022946"/>
    </source>
</evidence>
<keyword evidence="5" id="KW-0496">Mitochondrion</keyword>
<organism evidence="7 8">
    <name type="scientific">Cudoniella acicularis</name>
    <dbReference type="NCBI Taxonomy" id="354080"/>
    <lineage>
        <taxon>Eukaryota</taxon>
        <taxon>Fungi</taxon>
        <taxon>Dikarya</taxon>
        <taxon>Ascomycota</taxon>
        <taxon>Pezizomycotina</taxon>
        <taxon>Leotiomycetes</taxon>
        <taxon>Helotiales</taxon>
        <taxon>Tricladiaceae</taxon>
        <taxon>Cudoniella</taxon>
    </lineage>
</organism>